<reference evidence="1 2" key="1">
    <citation type="submission" date="2018-03" db="EMBL/GenBank/DDBJ databases">
        <title>Genome sequence of Clostridium vincentii DSM 10228.</title>
        <authorList>
            <person name="Poehlein A."/>
            <person name="Daniel R."/>
        </authorList>
    </citation>
    <scope>NUCLEOTIDE SEQUENCE [LARGE SCALE GENOMIC DNA]</scope>
    <source>
        <strain evidence="1 2">DSM 10228</strain>
    </source>
</reference>
<protein>
    <submittedName>
        <fullName evidence="1">Uncharacterized protein</fullName>
    </submittedName>
</protein>
<dbReference type="RefSeq" id="WP_170065601.1">
    <property type="nucleotide sequence ID" value="NZ_PVXQ01000008.1"/>
</dbReference>
<sequence length="56" mass="6673">MFNERILSKKFQQLNLLKGALVERSEESKEVIVEDIKETLEDLELILEDFQYISKE</sequence>
<name>A0A2T0BHJ1_9CLOT</name>
<comment type="caution">
    <text evidence="1">The sequence shown here is derived from an EMBL/GenBank/DDBJ whole genome shotgun (WGS) entry which is preliminary data.</text>
</comment>
<dbReference type="Proteomes" id="UP000239471">
    <property type="component" value="Unassembled WGS sequence"/>
</dbReference>
<evidence type="ECO:0000313" key="1">
    <source>
        <dbReference type="EMBL" id="PRR83313.1"/>
    </source>
</evidence>
<keyword evidence="2" id="KW-1185">Reference proteome</keyword>
<proteinExistence type="predicted"/>
<organism evidence="1 2">
    <name type="scientific">Clostridium vincentii</name>
    <dbReference type="NCBI Taxonomy" id="52704"/>
    <lineage>
        <taxon>Bacteria</taxon>
        <taxon>Bacillati</taxon>
        <taxon>Bacillota</taxon>
        <taxon>Clostridia</taxon>
        <taxon>Eubacteriales</taxon>
        <taxon>Clostridiaceae</taxon>
        <taxon>Clostridium</taxon>
    </lineage>
</organism>
<dbReference type="AlphaFoldDB" id="A0A2T0BHJ1"/>
<dbReference type="EMBL" id="PVXQ01000008">
    <property type="protein sequence ID" value="PRR83313.1"/>
    <property type="molecule type" value="Genomic_DNA"/>
</dbReference>
<gene>
    <name evidence="1" type="ORF">CLVI_11120</name>
</gene>
<accession>A0A2T0BHJ1</accession>
<evidence type="ECO:0000313" key="2">
    <source>
        <dbReference type="Proteomes" id="UP000239471"/>
    </source>
</evidence>